<evidence type="ECO:0000313" key="10">
    <source>
        <dbReference type="Proteomes" id="UP000194265"/>
    </source>
</evidence>
<dbReference type="EMBL" id="CP018791">
    <property type="protein sequence ID" value="ARR01969.1"/>
    <property type="molecule type" value="Genomic_DNA"/>
</dbReference>
<evidence type="ECO:0000259" key="8">
    <source>
        <dbReference type="Pfam" id="PF03167"/>
    </source>
</evidence>
<organism evidence="9 10">
    <name type="scientific">Campylobacter vicugnae</name>
    <dbReference type="NCBI Taxonomy" id="1660076"/>
    <lineage>
        <taxon>Bacteria</taxon>
        <taxon>Pseudomonadati</taxon>
        <taxon>Campylobacterota</taxon>
        <taxon>Epsilonproteobacteria</taxon>
        <taxon>Campylobacterales</taxon>
        <taxon>Campylobacteraceae</taxon>
        <taxon>Campylobacter</taxon>
    </lineage>
</organism>
<keyword evidence="6" id="KW-0411">Iron-sulfur</keyword>
<dbReference type="AlphaFoldDB" id="A0A1X9T0S6"/>
<keyword evidence="7" id="KW-0234">DNA repair</keyword>
<gene>
    <name evidence="9" type="ORF">CVIC8964_0553</name>
</gene>
<proteinExistence type="predicted"/>
<keyword evidence="3" id="KW-0227">DNA damage</keyword>
<keyword evidence="5" id="KW-0408">Iron</keyword>
<dbReference type="InterPro" id="IPR005122">
    <property type="entry name" value="Uracil-DNA_glycosylase-like"/>
</dbReference>
<evidence type="ECO:0000256" key="3">
    <source>
        <dbReference type="ARBA" id="ARBA00022763"/>
    </source>
</evidence>
<dbReference type="STRING" id="1660074.CVIC8964_0553"/>
<dbReference type="Gene3D" id="3.40.470.10">
    <property type="entry name" value="Uracil-DNA glycosylase-like domain"/>
    <property type="match status" value="1"/>
</dbReference>
<protein>
    <submittedName>
        <fullName evidence="9">Uracil-DNA glycosylase family protein</fullName>
    </submittedName>
</protein>
<dbReference type="Proteomes" id="UP000194265">
    <property type="component" value="Chromosome"/>
</dbReference>
<keyword evidence="4" id="KW-0378">Hydrolase</keyword>
<dbReference type="GO" id="GO:0051539">
    <property type="term" value="F:4 iron, 4 sulfur cluster binding"/>
    <property type="evidence" value="ECO:0007669"/>
    <property type="project" value="UniProtKB-KW"/>
</dbReference>
<dbReference type="PANTHER" id="PTHR33693">
    <property type="entry name" value="TYPE-5 URACIL-DNA GLYCOSYLASE"/>
    <property type="match status" value="1"/>
</dbReference>
<name>A0A1X9T0S6_9BACT</name>
<dbReference type="OrthoDB" id="5363213at2"/>
<dbReference type="InterPro" id="IPR036895">
    <property type="entry name" value="Uracil-DNA_glycosylase-like_sf"/>
</dbReference>
<sequence>MDKNCSIYELEMLRAMGFRFIGNDQLTKAKRVEFDSLNSLNSQIKSCNLCQLCKSRNKAVVGSGNLDNGIVFIFESPDIKSDQSGVCTQTASLAKYLQMADIDSGKLYFTYILKCINKTTDPRYIEICSKFFELELRIISPKFIVSFGENCFNYLAKSSSFDSHRGGIYRLKNSLYLPTFDSNWIDKNPSKASEFITDLKKIKGYI</sequence>
<accession>A0A1X9T0S6</accession>
<dbReference type="PANTHER" id="PTHR33693:SF1">
    <property type="entry name" value="TYPE-4 URACIL-DNA GLYCOSYLASE"/>
    <property type="match status" value="1"/>
</dbReference>
<evidence type="ECO:0000256" key="2">
    <source>
        <dbReference type="ARBA" id="ARBA00022723"/>
    </source>
</evidence>
<dbReference type="RefSeq" id="WP_086333510.1">
    <property type="nucleotide sequence ID" value="NZ_CP018791.1"/>
</dbReference>
<evidence type="ECO:0000256" key="1">
    <source>
        <dbReference type="ARBA" id="ARBA00022485"/>
    </source>
</evidence>
<dbReference type="Pfam" id="PF03167">
    <property type="entry name" value="UDG"/>
    <property type="match status" value="1"/>
</dbReference>
<dbReference type="SUPFAM" id="SSF52141">
    <property type="entry name" value="Uracil-DNA glycosylase-like"/>
    <property type="match status" value="1"/>
</dbReference>
<dbReference type="GO" id="GO:0046872">
    <property type="term" value="F:metal ion binding"/>
    <property type="evidence" value="ECO:0007669"/>
    <property type="project" value="UniProtKB-KW"/>
</dbReference>
<keyword evidence="2" id="KW-0479">Metal-binding</keyword>
<keyword evidence="1" id="KW-0004">4Fe-4S</keyword>
<dbReference type="GO" id="GO:0006281">
    <property type="term" value="P:DNA repair"/>
    <property type="evidence" value="ECO:0007669"/>
    <property type="project" value="UniProtKB-KW"/>
</dbReference>
<dbReference type="InterPro" id="IPR051536">
    <property type="entry name" value="UDG_Type-4/5"/>
</dbReference>
<dbReference type="GO" id="GO:0097506">
    <property type="term" value="F:deaminated base DNA N-glycosylase activity"/>
    <property type="evidence" value="ECO:0007669"/>
    <property type="project" value="UniProtKB-ARBA"/>
</dbReference>
<evidence type="ECO:0000256" key="7">
    <source>
        <dbReference type="ARBA" id="ARBA00023204"/>
    </source>
</evidence>
<evidence type="ECO:0000256" key="5">
    <source>
        <dbReference type="ARBA" id="ARBA00023004"/>
    </source>
</evidence>
<evidence type="ECO:0000256" key="6">
    <source>
        <dbReference type="ARBA" id="ARBA00023014"/>
    </source>
</evidence>
<evidence type="ECO:0000313" key="9">
    <source>
        <dbReference type="EMBL" id="ARR01969.1"/>
    </source>
</evidence>
<evidence type="ECO:0000256" key="4">
    <source>
        <dbReference type="ARBA" id="ARBA00022801"/>
    </source>
</evidence>
<feature type="domain" description="Uracil-DNA glycosylase-like" evidence="8">
    <location>
        <begin position="62"/>
        <end position="198"/>
    </location>
</feature>
<reference evidence="9 10" key="1">
    <citation type="journal article" date="2017" name="Genome Biol. Evol.">
        <title>Comparative Genomic Analysis Identifies a Campylobacter Clade Deficient in Selenium Metabolism.</title>
        <authorList>
            <person name="Miller W.G."/>
            <person name="Yee E."/>
            <person name="Lopes B.S."/>
            <person name="Chapman M.H."/>
            <person name="Huynh S."/>
            <person name="Bono J.L."/>
            <person name="Parker C.T."/>
            <person name="Strachan N.J.C."/>
            <person name="Forbes K.J."/>
        </authorList>
    </citation>
    <scope>NUCLEOTIDE SEQUENCE [LARGE SCALE GENOMIC DNA]</scope>
    <source>
        <strain evidence="9 10">RM8964</strain>
    </source>
</reference>